<organism evidence="1 2">
    <name type="scientific">Ganoderma sinense ZZ0214-1</name>
    <dbReference type="NCBI Taxonomy" id="1077348"/>
    <lineage>
        <taxon>Eukaryota</taxon>
        <taxon>Fungi</taxon>
        <taxon>Dikarya</taxon>
        <taxon>Basidiomycota</taxon>
        <taxon>Agaricomycotina</taxon>
        <taxon>Agaricomycetes</taxon>
        <taxon>Polyporales</taxon>
        <taxon>Polyporaceae</taxon>
        <taxon>Ganoderma</taxon>
    </lineage>
</organism>
<evidence type="ECO:0000313" key="1">
    <source>
        <dbReference type="EMBL" id="PIL28723.1"/>
    </source>
</evidence>
<comment type="caution">
    <text evidence="1">The sequence shown here is derived from an EMBL/GenBank/DDBJ whole genome shotgun (WGS) entry which is preliminary data.</text>
</comment>
<keyword evidence="2" id="KW-1185">Reference proteome</keyword>
<name>A0A2G8S4M2_9APHY</name>
<dbReference type="OrthoDB" id="2757867at2759"/>
<dbReference type="Gene3D" id="3.80.10.10">
    <property type="entry name" value="Ribonuclease Inhibitor"/>
    <property type="match status" value="1"/>
</dbReference>
<dbReference type="AlphaFoldDB" id="A0A2G8S4M2"/>
<protein>
    <recommendedName>
        <fullName evidence="3">F-box domain-containing protein</fullName>
    </recommendedName>
</protein>
<dbReference type="Proteomes" id="UP000230002">
    <property type="component" value="Unassembled WGS sequence"/>
</dbReference>
<evidence type="ECO:0008006" key="3">
    <source>
        <dbReference type="Google" id="ProtNLM"/>
    </source>
</evidence>
<gene>
    <name evidence="1" type="ORF">GSI_08767</name>
</gene>
<dbReference type="EMBL" id="AYKW01000023">
    <property type="protein sequence ID" value="PIL28723.1"/>
    <property type="molecule type" value="Genomic_DNA"/>
</dbReference>
<reference evidence="1 2" key="1">
    <citation type="journal article" date="2015" name="Sci. Rep.">
        <title>Chromosome-level genome map provides insights into diverse defense mechanisms in the medicinal fungus Ganoderma sinense.</title>
        <authorList>
            <person name="Zhu Y."/>
            <person name="Xu J."/>
            <person name="Sun C."/>
            <person name="Zhou S."/>
            <person name="Xu H."/>
            <person name="Nelson D.R."/>
            <person name="Qian J."/>
            <person name="Song J."/>
            <person name="Luo H."/>
            <person name="Xiang L."/>
            <person name="Li Y."/>
            <person name="Xu Z."/>
            <person name="Ji A."/>
            <person name="Wang L."/>
            <person name="Lu S."/>
            <person name="Hayward A."/>
            <person name="Sun W."/>
            <person name="Li X."/>
            <person name="Schwartz D.C."/>
            <person name="Wang Y."/>
            <person name="Chen S."/>
        </authorList>
    </citation>
    <scope>NUCLEOTIDE SEQUENCE [LARGE SCALE GENOMIC DNA]</scope>
    <source>
        <strain evidence="1 2">ZZ0214-1</strain>
    </source>
</reference>
<proteinExistence type="predicted"/>
<dbReference type="InterPro" id="IPR032675">
    <property type="entry name" value="LRR_dom_sf"/>
</dbReference>
<accession>A0A2G8S4M2</accession>
<sequence length="583" mass="65926">MEATLKTVVAVQEITAVPSRSLYRIAMASRHLSGTIVQQRHVTSAVTIRDTAVQRVLRDEAVLLEVVEWVAANDTQHTTEWHSYSPSTQRQLLAVALTCRAWFHPGLSWLWRYLDDLNVLARLLLPESLREEDTPEEAQFKYAKEMYYVNPVVGSLHPQFLIFRYYAGMIHSLCMTGMDFSTAMFSKLACLHDADVLFPSLRSVSWLDGMADITPRAIRTFGLICRAPLLTTLAIGIYDPDQKAIHKRLRTLQNLSGLLDRVANYASRLKALTVVGPSGVTMSVLGLLRFRMLDHVNIQVSIHVPTPALVPSVAAWNLDADDRRPLLRTLSLTWVVGSSILSILLVYRLSNLTSLTLTADDHPPDTFLQQVRLFGEHVPPCLKFLRIEAGIQVPMMQKGMDFETFIQPFLRCSDLEEVSIILPSFCIQFYAADFQRMLAAWPNVRSLNVSFFTAPSNRLPDLRSVIHESLRCCPNLTTLHLPAIATYKHIDPLFSLRLAPVSSPYQLHFSSNILIIDHHPLDIAYWISKAFMFNPIRSDCYIIGGSWSSIRELVQAIKSKDTVRVVKSPMPSWWVHQCGYTEA</sequence>
<evidence type="ECO:0000313" key="2">
    <source>
        <dbReference type="Proteomes" id="UP000230002"/>
    </source>
</evidence>